<keyword evidence="3" id="KW-0812">Transmembrane</keyword>
<keyword evidence="3" id="KW-0472">Membrane</keyword>
<feature type="transmembrane region" description="Helical" evidence="3">
    <location>
        <begin position="509"/>
        <end position="528"/>
    </location>
</feature>
<gene>
    <name evidence="4" type="ORF">B4O97_12075</name>
</gene>
<evidence type="ECO:0000313" key="5">
    <source>
        <dbReference type="Proteomes" id="UP000192343"/>
    </source>
</evidence>
<comment type="caution">
    <text evidence="4">The sequence shown here is derived from an EMBL/GenBank/DDBJ whole genome shotgun (WGS) entry which is preliminary data.</text>
</comment>
<keyword evidence="5" id="KW-1185">Reference proteome</keyword>
<dbReference type="InterPro" id="IPR019734">
    <property type="entry name" value="TPR_rpt"/>
</dbReference>
<dbReference type="EMBL" id="MWQY01000012">
    <property type="protein sequence ID" value="ORC34677.1"/>
    <property type="molecule type" value="Genomic_DNA"/>
</dbReference>
<dbReference type="PROSITE" id="PS50005">
    <property type="entry name" value="TPR"/>
    <property type="match status" value="1"/>
</dbReference>
<feature type="transmembrane region" description="Helical" evidence="3">
    <location>
        <begin position="478"/>
        <end position="497"/>
    </location>
</feature>
<evidence type="ECO:0000256" key="2">
    <source>
        <dbReference type="SAM" id="MobiDB-lite"/>
    </source>
</evidence>
<feature type="region of interest" description="Disordered" evidence="2">
    <location>
        <begin position="176"/>
        <end position="198"/>
    </location>
</feature>
<feature type="transmembrane region" description="Helical" evidence="3">
    <location>
        <begin position="49"/>
        <end position="73"/>
    </location>
</feature>
<dbReference type="InterPro" id="IPR011990">
    <property type="entry name" value="TPR-like_helical_dom_sf"/>
</dbReference>
<feature type="repeat" description="TPR" evidence="1">
    <location>
        <begin position="128"/>
        <end position="161"/>
    </location>
</feature>
<dbReference type="STRING" id="1963862.B4O97_12075"/>
<keyword evidence="1" id="KW-0802">TPR repeat</keyword>
<dbReference type="Proteomes" id="UP000192343">
    <property type="component" value="Unassembled WGS sequence"/>
</dbReference>
<dbReference type="SUPFAM" id="SSF48452">
    <property type="entry name" value="TPR-like"/>
    <property type="match status" value="1"/>
</dbReference>
<feature type="compositionally biased region" description="Basic and acidic residues" evidence="2">
    <location>
        <begin position="183"/>
        <end position="196"/>
    </location>
</feature>
<feature type="transmembrane region" description="Helical" evidence="3">
    <location>
        <begin position="540"/>
        <end position="565"/>
    </location>
</feature>
<organism evidence="4 5">
    <name type="scientific">Marispirochaeta aestuarii</name>
    <dbReference type="NCBI Taxonomy" id="1963862"/>
    <lineage>
        <taxon>Bacteria</taxon>
        <taxon>Pseudomonadati</taxon>
        <taxon>Spirochaetota</taxon>
        <taxon>Spirochaetia</taxon>
        <taxon>Spirochaetales</taxon>
        <taxon>Spirochaetaceae</taxon>
        <taxon>Marispirochaeta</taxon>
    </lineage>
</organism>
<dbReference type="OrthoDB" id="363018at2"/>
<feature type="transmembrane region" description="Helical" evidence="3">
    <location>
        <begin position="7"/>
        <end position="29"/>
    </location>
</feature>
<evidence type="ECO:0000256" key="1">
    <source>
        <dbReference type="PROSITE-ProRule" id="PRU00339"/>
    </source>
</evidence>
<reference evidence="4 5" key="1">
    <citation type="submission" date="2017-03" db="EMBL/GenBank/DDBJ databases">
        <title>Draft Genome sequence of Marispirochaeta sp. strain JC444.</title>
        <authorList>
            <person name="Shivani Y."/>
            <person name="Subhash Y."/>
            <person name="Sasikala C."/>
            <person name="Ramana C."/>
        </authorList>
    </citation>
    <scope>NUCLEOTIDE SEQUENCE [LARGE SCALE GENOMIC DNA]</scope>
    <source>
        <strain evidence="4 5">JC444</strain>
    </source>
</reference>
<feature type="transmembrane region" description="Helical" evidence="3">
    <location>
        <begin position="85"/>
        <end position="106"/>
    </location>
</feature>
<dbReference type="AlphaFoldDB" id="A0A1Y1RWS7"/>
<evidence type="ECO:0000256" key="3">
    <source>
        <dbReference type="SAM" id="Phobius"/>
    </source>
</evidence>
<protein>
    <submittedName>
        <fullName evidence="4">Uncharacterized protein</fullName>
    </submittedName>
</protein>
<evidence type="ECO:0000313" key="4">
    <source>
        <dbReference type="EMBL" id="ORC34677.1"/>
    </source>
</evidence>
<keyword evidence="3" id="KW-1133">Transmembrane helix</keyword>
<proteinExistence type="predicted"/>
<sequence length="573" mass="65730">MKNVGRRLLLIILLFNFLAYLGFFILGLIHFPASELLPGYLWQWVFTEAGIRTIEAFMPVTISAILLSFSFFFKASGTPNSSLNFHRITGTSLLIFIFLVAVYTMFAEGFAPGLRVRLEEYKGNTRFAEGSLKEGDRLFLQNRLEEALPYFDYYLSIDPDNEEVSARREKAAAALELDEDDEGLSRSEETETRRSEMLNQDAGELTATAQEYLARRDYYSAHYYADMAMQLDPQREDARRVAAEAWNRIKESEFSREAKESGDLFRRKREAYSQLNRGNTIEAYYLFTDLLNEYPLDRDIQTFSSEALKRVRQETFFIDETDHVRPIPGRHRIFFLNKSEPELREFVYFNRFVSLGTLAYAFDIEFLGISPRGDLIYHFTVPAGKIIESDGTLIMLKSIHRNIPDLVYEPVYLEGSPRGTPSTLKPLSPSITEIPGYSMTESSLKLQYLHELLALRKGYEERGFHPASVESELLMRSMRPFSLLIFGTLSIAIGWALRARFGRRWYHVLLLPVIPVVVFILSDLYLYASRLLQLYLLLQSGFLLSLVAMLFVQALLFTGSLILLAGQSTSDSV</sequence>
<dbReference type="Gene3D" id="1.25.40.10">
    <property type="entry name" value="Tetratricopeptide repeat domain"/>
    <property type="match status" value="1"/>
</dbReference>
<name>A0A1Y1RWS7_9SPIO</name>
<accession>A0A1Y1RWS7</accession>
<dbReference type="RefSeq" id="WP_083051137.1">
    <property type="nucleotide sequence ID" value="NZ_MWQY01000012.1"/>
</dbReference>